<name>A0A2A6CX01_PRIPA</name>
<evidence type="ECO:0000313" key="2">
    <source>
        <dbReference type="Proteomes" id="UP000005239"/>
    </source>
</evidence>
<sequence length="110" mass="12868">MNLLFLVAVCCCASAVTAEKYLQWEENSVFHPENPLHVPLNGTSAQFAERDKKLREKLSPEAREAFDKQREFNILIRKMPWLEGVKKKQEFWNALPASVLNEIKNFYTWP</sequence>
<proteinExistence type="predicted"/>
<reference evidence="2" key="1">
    <citation type="journal article" date="2008" name="Nat. Genet.">
        <title>The Pristionchus pacificus genome provides a unique perspective on nematode lifestyle and parasitism.</title>
        <authorList>
            <person name="Dieterich C."/>
            <person name="Clifton S.W."/>
            <person name="Schuster L.N."/>
            <person name="Chinwalla A."/>
            <person name="Delehaunty K."/>
            <person name="Dinkelacker I."/>
            <person name="Fulton L."/>
            <person name="Fulton R."/>
            <person name="Godfrey J."/>
            <person name="Minx P."/>
            <person name="Mitreva M."/>
            <person name="Roeseler W."/>
            <person name="Tian H."/>
            <person name="Witte H."/>
            <person name="Yang S.P."/>
            <person name="Wilson R.K."/>
            <person name="Sommer R.J."/>
        </authorList>
    </citation>
    <scope>NUCLEOTIDE SEQUENCE [LARGE SCALE GENOMIC DNA]</scope>
    <source>
        <strain evidence="2">PS312</strain>
    </source>
</reference>
<dbReference type="Proteomes" id="UP000005239">
    <property type="component" value="Unassembled WGS sequence"/>
</dbReference>
<protein>
    <submittedName>
        <fullName evidence="1">Uncharacterized protein</fullName>
    </submittedName>
</protein>
<accession>A0A2A6CX01</accession>
<gene>
    <name evidence="1" type="primary">WBGene00274771</name>
</gene>
<dbReference type="AlphaFoldDB" id="A0A2A6CX01"/>
<dbReference type="EnsemblMetazoa" id="PPA36402.1">
    <property type="protein sequence ID" value="PPA36402.1"/>
    <property type="gene ID" value="WBGene00274771"/>
</dbReference>
<reference evidence="1" key="2">
    <citation type="submission" date="2022-06" db="UniProtKB">
        <authorList>
            <consortium name="EnsemblMetazoa"/>
        </authorList>
    </citation>
    <scope>IDENTIFICATION</scope>
    <source>
        <strain evidence="1">PS312</strain>
    </source>
</reference>
<keyword evidence="2" id="KW-1185">Reference proteome</keyword>
<organism evidence="1 2">
    <name type="scientific">Pristionchus pacificus</name>
    <name type="common">Parasitic nematode worm</name>
    <dbReference type="NCBI Taxonomy" id="54126"/>
    <lineage>
        <taxon>Eukaryota</taxon>
        <taxon>Metazoa</taxon>
        <taxon>Ecdysozoa</taxon>
        <taxon>Nematoda</taxon>
        <taxon>Chromadorea</taxon>
        <taxon>Rhabditida</taxon>
        <taxon>Rhabditina</taxon>
        <taxon>Diplogasteromorpha</taxon>
        <taxon>Diplogasteroidea</taxon>
        <taxon>Neodiplogasteridae</taxon>
        <taxon>Pristionchus</taxon>
    </lineage>
</organism>
<evidence type="ECO:0000313" key="1">
    <source>
        <dbReference type="EnsemblMetazoa" id="PPA36402.1"/>
    </source>
</evidence>
<accession>A0A8R1YU59</accession>